<evidence type="ECO:0000256" key="7">
    <source>
        <dbReference type="ARBA" id="ARBA00022737"/>
    </source>
</evidence>
<evidence type="ECO:0000256" key="12">
    <source>
        <dbReference type="ARBA" id="ARBA00023288"/>
    </source>
</evidence>
<name>A0AAN7WI05_9SACH</name>
<sequence>MGNVTLLLPITRAAEITNITFSDLSLAPSGPRNPALAWLTTFNFNIDDASTIRKGDTFSVDLANVYRVKFNNESAIMDIKLADGTIAFLCYVSQQGSYKYDTSIFTCIAQEDLTSYNSISGEISFSLSFNNGGSTKYEPELIGAKLFKAGTQSISLNSQLSAIVSFATTINSDRFYSLGRTTTYNSMESYYLNMNCSSGYIISGKETINYDYQNGGYKLDCSSLQVATSNNLNDFLFPLNASTSNIDYFCFDDTVTINVGESAFDSLLFINGLQSAPNNVNSIVHRLDAAYTCMNTIASTTYSTSFSVINTFVVTQGQNYAVVTFDPLPIVSSTLYLTTNTPQIIVTSTTTTGWTGSFRSTYSTETTVITDSLGSTTPEVIIHIETPSTFTVPLTTITSATTTGWTGSFRSTYSTETTVITDSLGSTTPEVIIHIETPSTFTVPLTTITSATTTGWTGSFRSTYSTETTVITDSLGSTTPEVIIHIETPSTFTVPLTTITSATTTGWTGSFRSTYSTETTVITDSLGFTTPEVIIHIETPLLFNRTLSLTTPISTHDRNSVSFDSFIFRTYTNHILSLSSSPLFDTTGDITRILSTSDITSTSSNLISIESSASSWETSRVIVQTQSSTTSIDFSASKYTSVIPLFSIIKSSRSTPKNTYISTITSFTDLTTIPSFSVVFPSTTISLSQNNDTKSTLNTSSIHKVQYSSTHSRNEETIVVPKVIQFNSGTTRKPPVNVPSKATAFTSHLEMLTTSSTTNNIISIFSGTGNSLKVTSFVSGA</sequence>
<organism evidence="14 15">
    <name type="scientific">Arxiozyma heterogenica</name>
    <dbReference type="NCBI Taxonomy" id="278026"/>
    <lineage>
        <taxon>Eukaryota</taxon>
        <taxon>Fungi</taxon>
        <taxon>Dikarya</taxon>
        <taxon>Ascomycota</taxon>
        <taxon>Saccharomycotina</taxon>
        <taxon>Saccharomycetes</taxon>
        <taxon>Saccharomycetales</taxon>
        <taxon>Saccharomycetaceae</taxon>
        <taxon>Arxiozyma</taxon>
    </lineage>
</organism>
<dbReference type="SUPFAM" id="SSF49401">
    <property type="entry name" value="Bacterial adhesins"/>
    <property type="match status" value="1"/>
</dbReference>
<reference evidence="15" key="1">
    <citation type="submission" date="2023-07" db="EMBL/GenBank/DDBJ databases">
        <title>A draft genome of Kazachstania heterogenica Y-27499.</title>
        <authorList>
            <person name="Donic C."/>
            <person name="Kralova J.S."/>
            <person name="Fidel L."/>
            <person name="Ben-Dor S."/>
            <person name="Jung S."/>
        </authorList>
    </citation>
    <scope>NUCLEOTIDE SEQUENCE [LARGE SCALE GENOMIC DNA]</scope>
    <source>
        <strain evidence="15">Y27499</strain>
    </source>
</reference>
<evidence type="ECO:0000256" key="6">
    <source>
        <dbReference type="ARBA" id="ARBA00022729"/>
    </source>
</evidence>
<evidence type="ECO:0000313" key="14">
    <source>
        <dbReference type="EMBL" id="KAK5778554.1"/>
    </source>
</evidence>
<dbReference type="InterPro" id="IPR001389">
    <property type="entry name" value="Flocculin"/>
</dbReference>
<evidence type="ECO:0000256" key="2">
    <source>
        <dbReference type="ARBA" id="ARBA00004589"/>
    </source>
</evidence>
<dbReference type="EMBL" id="JAWIZZ010000053">
    <property type="protein sequence ID" value="KAK5778554.1"/>
    <property type="molecule type" value="Genomic_DNA"/>
</dbReference>
<keyword evidence="5" id="KW-0336">GPI-anchor</keyword>
<dbReference type="InterPro" id="IPR008966">
    <property type="entry name" value="Adhesion_dom_sf"/>
</dbReference>
<keyword evidence="10" id="KW-1015">Disulfide bond</keyword>
<dbReference type="SMART" id="SM01056">
    <property type="entry name" value="Candida_ALS_N"/>
    <property type="match status" value="1"/>
</dbReference>
<proteinExistence type="predicted"/>
<comment type="caution">
    <text evidence="14">The sequence shown here is derived from an EMBL/GenBank/DDBJ whole genome shotgun (WGS) entry which is preliminary data.</text>
</comment>
<dbReference type="InterPro" id="IPR024672">
    <property type="entry name" value="Agglutinin-like_N"/>
</dbReference>
<dbReference type="Proteomes" id="UP001306508">
    <property type="component" value="Unassembled WGS sequence"/>
</dbReference>
<evidence type="ECO:0000256" key="4">
    <source>
        <dbReference type="ARBA" id="ARBA00022525"/>
    </source>
</evidence>
<evidence type="ECO:0000256" key="3">
    <source>
        <dbReference type="ARBA" id="ARBA00022512"/>
    </source>
</evidence>
<comment type="subcellular location">
    <subcellularLocation>
        <location evidence="2">Membrane</location>
        <topology evidence="2">Lipid-anchor</topology>
        <topology evidence="2">GPI-anchor</topology>
    </subcellularLocation>
    <subcellularLocation>
        <location evidence="1">Secreted</location>
        <location evidence="1">Cell wall</location>
    </subcellularLocation>
</comment>
<keyword evidence="7" id="KW-0677">Repeat</keyword>
<dbReference type="Gene3D" id="2.60.40.1280">
    <property type="match status" value="1"/>
</dbReference>
<dbReference type="GO" id="GO:0000128">
    <property type="term" value="P:flocculation"/>
    <property type="evidence" value="ECO:0007669"/>
    <property type="project" value="InterPro"/>
</dbReference>
<dbReference type="InterPro" id="IPR011252">
    <property type="entry name" value="Fibrogen-bd_dom1"/>
</dbReference>
<evidence type="ECO:0000256" key="11">
    <source>
        <dbReference type="ARBA" id="ARBA00023180"/>
    </source>
</evidence>
<keyword evidence="12" id="KW-0449">Lipoprotein</keyword>
<accession>A0AAN7WI05</accession>
<keyword evidence="9" id="KW-0472">Membrane</keyword>
<evidence type="ECO:0000256" key="5">
    <source>
        <dbReference type="ARBA" id="ARBA00022622"/>
    </source>
</evidence>
<dbReference type="InterPro" id="IPR043063">
    <property type="entry name" value="Agglutinin-like_N_N2"/>
</dbReference>
<dbReference type="AlphaFoldDB" id="A0AAN7WI05"/>
<evidence type="ECO:0000256" key="8">
    <source>
        <dbReference type="ARBA" id="ARBA00022889"/>
    </source>
</evidence>
<protein>
    <recommendedName>
        <fullName evidence="13">Agglutinin-like protein N-terminal domain-containing protein</fullName>
    </recommendedName>
</protein>
<dbReference type="PANTHER" id="PTHR33793">
    <property type="entry name" value="ALPHA-AGGLUTININ"/>
    <property type="match status" value="1"/>
</dbReference>
<dbReference type="Pfam" id="PF11766">
    <property type="entry name" value="Candida_ALS_N"/>
    <property type="match status" value="1"/>
</dbReference>
<keyword evidence="4" id="KW-0964">Secreted</keyword>
<keyword evidence="15" id="KW-1185">Reference proteome</keyword>
<dbReference type="Gene3D" id="2.60.40.2430">
    <property type="entry name" value="Agglutinin-like protein, N-terminal domain, N2 subdomain"/>
    <property type="match status" value="1"/>
</dbReference>
<keyword evidence="6" id="KW-0732">Signal</keyword>
<gene>
    <name evidence="14" type="ORF">RI543_004222</name>
</gene>
<evidence type="ECO:0000256" key="1">
    <source>
        <dbReference type="ARBA" id="ARBA00004191"/>
    </source>
</evidence>
<evidence type="ECO:0000313" key="15">
    <source>
        <dbReference type="Proteomes" id="UP001306508"/>
    </source>
</evidence>
<evidence type="ECO:0000256" key="10">
    <source>
        <dbReference type="ARBA" id="ARBA00023157"/>
    </source>
</evidence>
<dbReference type="GO" id="GO:0098552">
    <property type="term" value="C:side of membrane"/>
    <property type="evidence" value="ECO:0007669"/>
    <property type="project" value="UniProtKB-KW"/>
</dbReference>
<evidence type="ECO:0000259" key="13">
    <source>
        <dbReference type="SMART" id="SM01056"/>
    </source>
</evidence>
<feature type="domain" description="Agglutinin-like protein N-terminal" evidence="13">
    <location>
        <begin position="43"/>
        <end position="293"/>
    </location>
</feature>
<dbReference type="InterPro" id="IPR033504">
    <property type="entry name" value="ALS"/>
</dbReference>
<dbReference type="Pfam" id="PF00624">
    <property type="entry name" value="Flocculin"/>
    <property type="match status" value="4"/>
</dbReference>
<keyword evidence="11" id="KW-0325">Glycoprotein</keyword>
<dbReference type="PANTHER" id="PTHR33793:SF2">
    <property type="entry name" value="AGGLUTININ-LIKE PROTEIN 6"/>
    <property type="match status" value="1"/>
</dbReference>
<keyword evidence="3" id="KW-0134">Cell wall</keyword>
<keyword evidence="8" id="KW-0130">Cell adhesion</keyword>
<evidence type="ECO:0000256" key="9">
    <source>
        <dbReference type="ARBA" id="ARBA00023136"/>
    </source>
</evidence>